<comment type="function">
    <text evidence="7">Catalyzes the formation of 4-diphosphocytidyl-2-C-methyl-D-erythritol from CTP and 2-C-methyl-D-erythritol 4-phosphate (MEP).</text>
</comment>
<evidence type="ECO:0000313" key="9">
    <source>
        <dbReference type="Proteomes" id="UP001597497"/>
    </source>
</evidence>
<evidence type="ECO:0000256" key="4">
    <source>
        <dbReference type="ARBA" id="ARBA00022679"/>
    </source>
</evidence>
<proteinExistence type="inferred from homology"/>
<evidence type="ECO:0000256" key="1">
    <source>
        <dbReference type="ARBA" id="ARBA00001282"/>
    </source>
</evidence>
<evidence type="ECO:0000256" key="6">
    <source>
        <dbReference type="ARBA" id="ARBA00023229"/>
    </source>
</evidence>
<keyword evidence="9" id="KW-1185">Reference proteome</keyword>
<organism evidence="8 9">
    <name type="scientific">Marinicrinis sediminis</name>
    <dbReference type="NCBI Taxonomy" id="1652465"/>
    <lineage>
        <taxon>Bacteria</taxon>
        <taxon>Bacillati</taxon>
        <taxon>Bacillota</taxon>
        <taxon>Bacilli</taxon>
        <taxon>Bacillales</taxon>
        <taxon>Paenibacillaceae</taxon>
    </lineage>
</organism>
<comment type="catalytic activity">
    <reaction evidence="1 7">
        <text>2-C-methyl-D-erythritol 4-phosphate + CTP + H(+) = 4-CDP-2-C-methyl-D-erythritol + diphosphate</text>
        <dbReference type="Rhea" id="RHEA:13429"/>
        <dbReference type="ChEBI" id="CHEBI:15378"/>
        <dbReference type="ChEBI" id="CHEBI:33019"/>
        <dbReference type="ChEBI" id="CHEBI:37563"/>
        <dbReference type="ChEBI" id="CHEBI:57823"/>
        <dbReference type="ChEBI" id="CHEBI:58262"/>
        <dbReference type="EC" id="2.7.7.60"/>
    </reaction>
</comment>
<dbReference type="RefSeq" id="WP_379930062.1">
    <property type="nucleotide sequence ID" value="NZ_JBHUMM010000038.1"/>
</dbReference>
<dbReference type="InterPro" id="IPR034683">
    <property type="entry name" value="IspD/TarI"/>
</dbReference>
<dbReference type="InterPro" id="IPR018294">
    <property type="entry name" value="ISPD_synthase_CS"/>
</dbReference>
<keyword evidence="6 7" id="KW-0414">Isoprene biosynthesis</keyword>
<accession>A0ABW5RBP6</accession>
<gene>
    <name evidence="7 8" type="primary">ispD</name>
    <name evidence="8" type="ORF">ACFSUC_13060</name>
</gene>
<dbReference type="InterPro" id="IPR029044">
    <property type="entry name" value="Nucleotide-diphossugar_trans"/>
</dbReference>
<dbReference type="PANTHER" id="PTHR32125">
    <property type="entry name" value="2-C-METHYL-D-ERYTHRITOL 4-PHOSPHATE CYTIDYLYLTRANSFERASE, CHLOROPLASTIC"/>
    <property type="match status" value="1"/>
</dbReference>
<protein>
    <recommendedName>
        <fullName evidence="7">2-C-methyl-D-erythritol 4-phosphate cytidylyltransferase</fullName>
        <ecNumber evidence="7">2.7.7.60</ecNumber>
    </recommendedName>
    <alternativeName>
        <fullName evidence="7">4-diphosphocytidyl-2C-methyl-D-erythritol synthase</fullName>
    </alternativeName>
    <alternativeName>
        <fullName evidence="7">MEP cytidylyltransferase</fullName>
        <shortName evidence="7">MCT</shortName>
    </alternativeName>
</protein>
<dbReference type="EC" id="2.7.7.60" evidence="7"/>
<dbReference type="Proteomes" id="UP001597497">
    <property type="component" value="Unassembled WGS sequence"/>
</dbReference>
<comment type="caution">
    <text evidence="8">The sequence shown here is derived from an EMBL/GenBank/DDBJ whole genome shotgun (WGS) entry which is preliminary data.</text>
</comment>
<dbReference type="CDD" id="cd02516">
    <property type="entry name" value="CDP-ME_synthetase"/>
    <property type="match status" value="1"/>
</dbReference>
<keyword evidence="5 7" id="KW-0548">Nucleotidyltransferase</keyword>
<evidence type="ECO:0000256" key="7">
    <source>
        <dbReference type="HAMAP-Rule" id="MF_00108"/>
    </source>
</evidence>
<feature type="site" description="Transition state stabilizer" evidence="7">
    <location>
        <position position="23"/>
    </location>
</feature>
<dbReference type="EMBL" id="JBHUMM010000038">
    <property type="protein sequence ID" value="MFD2672496.1"/>
    <property type="molecule type" value="Genomic_DNA"/>
</dbReference>
<dbReference type="Pfam" id="PF01128">
    <property type="entry name" value="IspD"/>
    <property type="match status" value="1"/>
</dbReference>
<dbReference type="InterPro" id="IPR050088">
    <property type="entry name" value="IspD/TarI_cytidylyltransf_bact"/>
</dbReference>
<evidence type="ECO:0000256" key="5">
    <source>
        <dbReference type="ARBA" id="ARBA00022695"/>
    </source>
</evidence>
<dbReference type="NCBIfam" id="TIGR00453">
    <property type="entry name" value="ispD"/>
    <property type="match status" value="1"/>
</dbReference>
<reference evidence="9" key="1">
    <citation type="journal article" date="2019" name="Int. J. Syst. Evol. Microbiol.">
        <title>The Global Catalogue of Microorganisms (GCM) 10K type strain sequencing project: providing services to taxonomists for standard genome sequencing and annotation.</title>
        <authorList>
            <consortium name="The Broad Institute Genomics Platform"/>
            <consortium name="The Broad Institute Genome Sequencing Center for Infectious Disease"/>
            <person name="Wu L."/>
            <person name="Ma J."/>
        </authorList>
    </citation>
    <scope>NUCLEOTIDE SEQUENCE [LARGE SCALE GENOMIC DNA]</scope>
    <source>
        <strain evidence="9">KCTC 33676</strain>
    </source>
</reference>
<evidence type="ECO:0000256" key="3">
    <source>
        <dbReference type="ARBA" id="ARBA00009789"/>
    </source>
</evidence>
<dbReference type="GO" id="GO:0050518">
    <property type="term" value="F:2-C-methyl-D-erythritol 4-phosphate cytidylyltransferase activity"/>
    <property type="evidence" value="ECO:0007669"/>
    <property type="project" value="UniProtKB-EC"/>
</dbReference>
<name>A0ABW5RBP6_9BACL</name>
<dbReference type="Gene3D" id="3.90.550.10">
    <property type="entry name" value="Spore Coat Polysaccharide Biosynthesis Protein SpsA, Chain A"/>
    <property type="match status" value="1"/>
</dbReference>
<comment type="similarity">
    <text evidence="3 7">Belongs to the IspD/TarI cytidylyltransferase family. IspD subfamily.</text>
</comment>
<feature type="site" description="Positions MEP for the nucleophilic attack" evidence="7">
    <location>
        <position position="155"/>
    </location>
</feature>
<dbReference type="InterPro" id="IPR001228">
    <property type="entry name" value="IspD"/>
</dbReference>
<comment type="pathway">
    <text evidence="2 7">Isoprenoid biosynthesis; isopentenyl diphosphate biosynthesis via DXP pathway; isopentenyl diphosphate from 1-deoxy-D-xylulose 5-phosphate: step 2/6.</text>
</comment>
<dbReference type="SUPFAM" id="SSF53448">
    <property type="entry name" value="Nucleotide-diphospho-sugar transferases"/>
    <property type="match status" value="1"/>
</dbReference>
<evidence type="ECO:0000256" key="2">
    <source>
        <dbReference type="ARBA" id="ARBA00004787"/>
    </source>
</evidence>
<sequence>MSRVGVVIVAAGKGSRMKSAEHKQYLNIKDKPILLHTLEAFQRSRYIDHMTVVVGASDVERVKGWVHTGQLHKVEQVLAGGRERQESVYLGLTQLPADIEWVLVHDGVRPFITSSGINDCLEAARQYGAAVPAVPVKDTIKKVGADQVIVETPERQSLWAVQTPQAFRASHLLAAHEAARKDGFTGTDDASLLERMDEPVKVVMGDYRNIKITTPEDLSVATQICDELAAERATEQAERDDIK</sequence>
<feature type="site" description="Positions MEP for the nucleophilic attack" evidence="7">
    <location>
        <position position="211"/>
    </location>
</feature>
<dbReference type="HAMAP" id="MF_00108">
    <property type="entry name" value="IspD"/>
    <property type="match status" value="1"/>
</dbReference>
<dbReference type="PROSITE" id="PS01295">
    <property type="entry name" value="ISPD"/>
    <property type="match status" value="1"/>
</dbReference>
<keyword evidence="4 7" id="KW-0808">Transferase</keyword>
<evidence type="ECO:0000313" key="8">
    <source>
        <dbReference type="EMBL" id="MFD2672496.1"/>
    </source>
</evidence>
<dbReference type="PANTHER" id="PTHR32125:SF4">
    <property type="entry name" value="2-C-METHYL-D-ERYTHRITOL 4-PHOSPHATE CYTIDYLYLTRANSFERASE, CHLOROPLASTIC"/>
    <property type="match status" value="1"/>
</dbReference>
<feature type="site" description="Transition state stabilizer" evidence="7">
    <location>
        <position position="16"/>
    </location>
</feature>